<dbReference type="EMBL" id="FTMA01000008">
    <property type="protein sequence ID" value="SIR25414.1"/>
    <property type="molecule type" value="Genomic_DNA"/>
</dbReference>
<dbReference type="STRING" id="228959.SAMN05421797_108162"/>
<proteinExistence type="predicted"/>
<dbReference type="OrthoDB" id="5464673at2"/>
<evidence type="ECO:0000313" key="2">
    <source>
        <dbReference type="Proteomes" id="UP000186953"/>
    </source>
</evidence>
<organism evidence="1 2">
    <name type="scientific">Maribacter ulvicola</name>
    <dbReference type="NCBI Taxonomy" id="228959"/>
    <lineage>
        <taxon>Bacteria</taxon>
        <taxon>Pseudomonadati</taxon>
        <taxon>Bacteroidota</taxon>
        <taxon>Flavobacteriia</taxon>
        <taxon>Flavobacteriales</taxon>
        <taxon>Flavobacteriaceae</taxon>
        <taxon>Maribacter</taxon>
    </lineage>
</organism>
<dbReference type="PANTHER" id="PTHR37841">
    <property type="entry name" value="GLR2918 PROTEIN"/>
    <property type="match status" value="1"/>
</dbReference>
<dbReference type="Proteomes" id="UP000186953">
    <property type="component" value="Unassembled WGS sequence"/>
</dbReference>
<protein>
    <submittedName>
        <fullName evidence="1">WG containing repeat-containing protein</fullName>
    </submittedName>
</protein>
<dbReference type="InterPro" id="IPR032774">
    <property type="entry name" value="WG_beta_rep"/>
</dbReference>
<sequence>MNKLILCIIYILLYSGSIYSQDHRNVYVFERNGKKGLVNNEMKIVAEATYERLGGHVISYYSKVFQDNLYDIWRLGDNYSVGSFIIFKYEGKYGVMNLDGQWIIDPTYNELKYTAVSGIFRFKEEDKFGLVNQKAEEFLKPNYDAISPEDKENIIVKEDDLYYIIDYKGNTISNKFSHRIFSYDYKTKIFIFEHNNKYGYKTIEGKTVFDAIFYTASSFHNGIAKVRKSANHTFEFVRDTGEIITPPTFNSIYTRKDFNGYFIENENYKHGLLDKNFNILLKPEYDKIGAFNNGFAYIKKDGKYGFINEAGKIIIPLMYANVNDFSEGVAPVNFNGKWGFINHKNEIKIDFKFEVPNLEPFYDGMAAYGTKFGECGYINRNGEVQIGLSFRKGSKFINGVAIVYIIKDKYLIDKEFNKFLLKSKNENPRIKVTEVEN</sequence>
<dbReference type="RefSeq" id="WP_076550552.1">
    <property type="nucleotide sequence ID" value="NZ_FTMA01000008.1"/>
</dbReference>
<accession>A0A1N6ZF62</accession>
<evidence type="ECO:0000313" key="1">
    <source>
        <dbReference type="EMBL" id="SIR25414.1"/>
    </source>
</evidence>
<dbReference type="Pfam" id="PF14903">
    <property type="entry name" value="WG_beta_rep"/>
    <property type="match status" value="4"/>
</dbReference>
<dbReference type="PANTHER" id="PTHR37841:SF1">
    <property type="entry name" value="DUF3298 DOMAIN-CONTAINING PROTEIN"/>
    <property type="match status" value="1"/>
</dbReference>
<reference evidence="2" key="1">
    <citation type="submission" date="2017-01" db="EMBL/GenBank/DDBJ databases">
        <authorList>
            <person name="Varghese N."/>
            <person name="Submissions S."/>
        </authorList>
    </citation>
    <scope>NUCLEOTIDE SEQUENCE [LARGE SCALE GENOMIC DNA]</scope>
    <source>
        <strain evidence="2">DSM 15366</strain>
    </source>
</reference>
<gene>
    <name evidence="1" type="ORF">SAMN05421797_108162</name>
</gene>
<dbReference type="AlphaFoldDB" id="A0A1N6ZF62"/>
<keyword evidence="2" id="KW-1185">Reference proteome</keyword>
<name>A0A1N6ZF62_9FLAO</name>